<protein>
    <recommendedName>
        <fullName evidence="2">Fungal-type protein kinase domain-containing protein</fullName>
    </recommendedName>
</protein>
<reference evidence="3" key="1">
    <citation type="submission" date="2022-07" db="EMBL/GenBank/DDBJ databases">
        <title>Phylogenomic reconstructions and comparative analyses of Kickxellomycotina fungi.</title>
        <authorList>
            <person name="Reynolds N.K."/>
            <person name="Stajich J.E."/>
            <person name="Barry K."/>
            <person name="Grigoriev I.V."/>
            <person name="Crous P."/>
            <person name="Smith M.E."/>
        </authorList>
    </citation>
    <scope>NUCLEOTIDE SEQUENCE</scope>
    <source>
        <strain evidence="3">BCRC 34297</strain>
    </source>
</reference>
<feature type="domain" description="Fungal-type protein kinase" evidence="2">
    <location>
        <begin position="439"/>
        <end position="586"/>
    </location>
</feature>
<evidence type="ECO:0000256" key="1">
    <source>
        <dbReference type="SAM" id="MobiDB-lite"/>
    </source>
</evidence>
<dbReference type="EMBL" id="JANBUH010000276">
    <property type="protein sequence ID" value="KAJ2752499.1"/>
    <property type="molecule type" value="Genomic_DNA"/>
</dbReference>
<keyword evidence="4" id="KW-1185">Reference proteome</keyword>
<feature type="region of interest" description="Disordered" evidence="1">
    <location>
        <begin position="83"/>
        <end position="112"/>
    </location>
</feature>
<evidence type="ECO:0000313" key="3">
    <source>
        <dbReference type="EMBL" id="KAJ2752499.1"/>
    </source>
</evidence>
<gene>
    <name evidence="3" type="ORF">GGI19_003790</name>
</gene>
<dbReference type="PANTHER" id="PTHR38248:SF2">
    <property type="entry name" value="FUNK1 11"/>
    <property type="match status" value="1"/>
</dbReference>
<dbReference type="AlphaFoldDB" id="A0A9W8L905"/>
<name>A0A9W8L905_9FUNG</name>
<sequence>MDPARTAPQVGTIGSLGQLFTSAPFTAAKRKERKEQTERTVRELLIVNCAAVWLYSHPPANRHDAATELTDRIARAFATDITDRVGTGRGPQPGRAQQFATWSRNADRGNADEKDAYSPLQDFFLYCARQLKDEVDPNNNRRRYRHDVQRVEVPGGAPRLILPFNKSDKKLAGSDDNIRPDVALCLRDINIRVERQANPHYCDTVIVVECKENQTQFVKAVAQLGRYILHVLRNQCDNRSPIGMVVCRSTAYVVVFGNDAVWVSTGANLATDDGRQTLIAQVVHWTLCSIDRLGLDTTVTRFDPLQVAAQLALHAAAAQPVPPAAAAQPVPPPRITYGFTIGGRQFFSRECQQVVDTIAGKRQRRILLWETIATAGLPTYMLIDYWPLPNQDEAAVIARIHAILGNNANVQNSYPHIDVVEHVQQQHEEGNLVNDDTITAYGVLSELAHNMAGEGGRIRDTHHREHLRILIQFPGNSVSECENEESAVVAIARAMAVHNAIYTNVGILHRNVSADNILHHMAVGGLQCVLMGFGNIIEATPDNPQPDRPDMTAAMALMSIQTLENPEADRTPLDDYEPLLCLVCWLGTFGVNQQQRMAYVADPELPILGWNKGTAVHIARRKREHLTSSESFRENILYNMRQGLLRRLAADIHRALFLHPDCHGSIRITDEYVEEMEDGRTKAALREIPSINGRRDPLALHYIPTTMNDIVANFQLAVARYRDVAPAVQGAAAANIAGGAEEGIGA</sequence>
<dbReference type="InterPro" id="IPR040976">
    <property type="entry name" value="Pkinase_fungal"/>
</dbReference>
<proteinExistence type="predicted"/>
<dbReference type="Pfam" id="PF17667">
    <property type="entry name" value="Pkinase_fungal"/>
    <property type="match status" value="2"/>
</dbReference>
<organism evidence="3 4">
    <name type="scientific">Coemansia pectinata</name>
    <dbReference type="NCBI Taxonomy" id="1052879"/>
    <lineage>
        <taxon>Eukaryota</taxon>
        <taxon>Fungi</taxon>
        <taxon>Fungi incertae sedis</taxon>
        <taxon>Zoopagomycota</taxon>
        <taxon>Kickxellomycotina</taxon>
        <taxon>Kickxellomycetes</taxon>
        <taxon>Kickxellales</taxon>
        <taxon>Kickxellaceae</taxon>
        <taxon>Coemansia</taxon>
    </lineage>
</organism>
<dbReference type="PANTHER" id="PTHR38248">
    <property type="entry name" value="FUNK1 6"/>
    <property type="match status" value="1"/>
</dbReference>
<evidence type="ECO:0000313" key="4">
    <source>
        <dbReference type="Proteomes" id="UP001140011"/>
    </source>
</evidence>
<dbReference type="OrthoDB" id="5592585at2759"/>
<feature type="domain" description="Fungal-type protein kinase" evidence="2">
    <location>
        <begin position="180"/>
        <end position="303"/>
    </location>
</feature>
<accession>A0A9W8L905</accession>
<dbReference type="Proteomes" id="UP001140011">
    <property type="component" value="Unassembled WGS sequence"/>
</dbReference>
<comment type="caution">
    <text evidence="3">The sequence shown here is derived from an EMBL/GenBank/DDBJ whole genome shotgun (WGS) entry which is preliminary data.</text>
</comment>
<evidence type="ECO:0000259" key="2">
    <source>
        <dbReference type="Pfam" id="PF17667"/>
    </source>
</evidence>